<dbReference type="InterPro" id="IPR044068">
    <property type="entry name" value="CB"/>
</dbReference>
<accession>A0A450RYL0</accession>
<keyword evidence="1" id="KW-0159">Chromosome partition</keyword>
<dbReference type="GO" id="GO:0015074">
    <property type="term" value="P:DNA integration"/>
    <property type="evidence" value="ECO:0007669"/>
    <property type="project" value="UniProtKB-KW"/>
</dbReference>
<name>A0A450RYL0_9GAMM</name>
<reference evidence="8" key="1">
    <citation type="submission" date="2019-02" db="EMBL/GenBank/DDBJ databases">
        <authorList>
            <person name="Gruber-Vodicka R. H."/>
            <person name="Seah K. B. B."/>
        </authorList>
    </citation>
    <scope>NUCLEOTIDE SEQUENCE</scope>
    <source>
        <strain evidence="8">BECK_DK161</strain>
    </source>
</reference>
<evidence type="ECO:0000313" key="8">
    <source>
        <dbReference type="EMBL" id="VFJ44110.1"/>
    </source>
</evidence>
<evidence type="ECO:0000259" key="6">
    <source>
        <dbReference type="PROSITE" id="PS51898"/>
    </source>
</evidence>
<dbReference type="InterPro" id="IPR004107">
    <property type="entry name" value="Integrase_SAM-like_N"/>
</dbReference>
<dbReference type="InterPro" id="IPR011010">
    <property type="entry name" value="DNA_brk_join_enz"/>
</dbReference>
<dbReference type="EMBL" id="CAADEY010000007">
    <property type="protein sequence ID" value="VFJ44110.1"/>
    <property type="molecule type" value="Genomic_DNA"/>
</dbReference>
<dbReference type="GO" id="GO:0006310">
    <property type="term" value="P:DNA recombination"/>
    <property type="evidence" value="ECO:0007669"/>
    <property type="project" value="UniProtKB-KW"/>
</dbReference>
<dbReference type="PROSITE" id="PS51898">
    <property type="entry name" value="TYR_RECOMBINASE"/>
    <property type="match status" value="1"/>
</dbReference>
<dbReference type="PROSITE" id="PS51900">
    <property type="entry name" value="CB"/>
    <property type="match status" value="1"/>
</dbReference>
<dbReference type="Pfam" id="PF02899">
    <property type="entry name" value="Phage_int_SAM_1"/>
    <property type="match status" value="1"/>
</dbReference>
<dbReference type="SUPFAM" id="SSF56349">
    <property type="entry name" value="DNA breaking-rejoining enzymes"/>
    <property type="match status" value="1"/>
</dbReference>
<dbReference type="AlphaFoldDB" id="A0A450RYL0"/>
<gene>
    <name evidence="8" type="ORF">BECKDK2373C_GA0170839_100761</name>
</gene>
<evidence type="ECO:0000256" key="5">
    <source>
        <dbReference type="PROSITE-ProRule" id="PRU01248"/>
    </source>
</evidence>
<dbReference type="InterPro" id="IPR002104">
    <property type="entry name" value="Integrase_catalytic"/>
</dbReference>
<feature type="domain" description="Tyr recombinase" evidence="6">
    <location>
        <begin position="108"/>
        <end position="311"/>
    </location>
</feature>
<evidence type="ECO:0000256" key="2">
    <source>
        <dbReference type="ARBA" id="ARBA00022908"/>
    </source>
</evidence>
<proteinExistence type="predicted"/>
<dbReference type="InterPro" id="IPR010998">
    <property type="entry name" value="Integrase_recombinase_N"/>
</dbReference>
<evidence type="ECO:0000259" key="7">
    <source>
        <dbReference type="PROSITE" id="PS51900"/>
    </source>
</evidence>
<dbReference type="PANTHER" id="PTHR30349">
    <property type="entry name" value="PHAGE INTEGRASE-RELATED"/>
    <property type="match status" value="1"/>
</dbReference>
<feature type="domain" description="Core-binding (CB)" evidence="7">
    <location>
        <begin position="1"/>
        <end position="86"/>
    </location>
</feature>
<dbReference type="InterPro" id="IPR013762">
    <property type="entry name" value="Integrase-like_cat_sf"/>
</dbReference>
<dbReference type="Gene3D" id="1.10.443.10">
    <property type="entry name" value="Intergrase catalytic core"/>
    <property type="match status" value="1"/>
</dbReference>
<sequence length="329" mass="37872">MHLEQACEEFLSHCRHVRNLSGHTLQAYQIDLDELNRFAGRESALHKLDRNFLRKYMQFLFEERALKETSIKRRMACAKAMFRWMEMEEIITDNPFRRFTATIKMPARLPRSLSMGDIRRLLNVPVKSLGFGNRSQLTREALLATVENRHRFSWFITLVCLDSLFATGIRVGELTAIEVQDMDIREGTIRIHGKGDRERMVFLPDQNLRNLLGIYLKARRAVLPSTERLIVTSQGRAADTQYVRILVRKAGEAAGIGQRITPHMLRHSTATHLLNGGVDIRHVQKLLGHQSITTTQIYTQVSTDMLKRVIAKGHPMRGMWEEGHGMDSE</sequence>
<evidence type="ECO:0000256" key="4">
    <source>
        <dbReference type="ARBA" id="ARBA00023172"/>
    </source>
</evidence>
<evidence type="ECO:0000256" key="1">
    <source>
        <dbReference type="ARBA" id="ARBA00022829"/>
    </source>
</evidence>
<protein>
    <submittedName>
        <fullName evidence="8">Integrase/recombinase XerD</fullName>
    </submittedName>
</protein>
<keyword evidence="4" id="KW-0233">DNA recombination</keyword>
<dbReference type="GO" id="GO:0007059">
    <property type="term" value="P:chromosome segregation"/>
    <property type="evidence" value="ECO:0007669"/>
    <property type="project" value="UniProtKB-KW"/>
</dbReference>
<dbReference type="InterPro" id="IPR050090">
    <property type="entry name" value="Tyrosine_recombinase_XerCD"/>
</dbReference>
<keyword evidence="3 5" id="KW-0238">DNA-binding</keyword>
<dbReference type="PANTHER" id="PTHR30349:SF81">
    <property type="entry name" value="TYROSINE RECOMBINASE XERC"/>
    <property type="match status" value="1"/>
</dbReference>
<dbReference type="Pfam" id="PF00589">
    <property type="entry name" value="Phage_integrase"/>
    <property type="match status" value="1"/>
</dbReference>
<dbReference type="Gene3D" id="1.10.150.130">
    <property type="match status" value="1"/>
</dbReference>
<dbReference type="GO" id="GO:0003677">
    <property type="term" value="F:DNA binding"/>
    <property type="evidence" value="ECO:0007669"/>
    <property type="project" value="UniProtKB-UniRule"/>
</dbReference>
<keyword evidence="2" id="KW-0229">DNA integration</keyword>
<organism evidence="8">
    <name type="scientific">Candidatus Kentrum sp. DK</name>
    <dbReference type="NCBI Taxonomy" id="2126562"/>
    <lineage>
        <taxon>Bacteria</taxon>
        <taxon>Pseudomonadati</taxon>
        <taxon>Pseudomonadota</taxon>
        <taxon>Gammaproteobacteria</taxon>
        <taxon>Candidatus Kentrum</taxon>
    </lineage>
</organism>
<evidence type="ECO:0000256" key="3">
    <source>
        <dbReference type="ARBA" id="ARBA00023125"/>
    </source>
</evidence>